<feature type="transmembrane region" description="Helical" evidence="6">
    <location>
        <begin position="314"/>
        <end position="333"/>
    </location>
</feature>
<keyword evidence="5 6" id="KW-0472">Membrane</keyword>
<evidence type="ECO:0000256" key="6">
    <source>
        <dbReference type="SAM" id="Phobius"/>
    </source>
</evidence>
<comment type="caution">
    <text evidence="7">The sequence shown here is derived from an EMBL/GenBank/DDBJ whole genome shotgun (WGS) entry which is preliminary data.</text>
</comment>
<protein>
    <submittedName>
        <fullName evidence="7">Uncharacterized protein</fullName>
    </submittedName>
</protein>
<reference evidence="7" key="1">
    <citation type="submission" date="2019-08" db="EMBL/GenBank/DDBJ databases">
        <authorList>
            <person name="Kucharzyk K."/>
            <person name="Murdoch R.W."/>
            <person name="Higgins S."/>
            <person name="Loffler F."/>
        </authorList>
    </citation>
    <scope>NUCLEOTIDE SEQUENCE</scope>
</reference>
<dbReference type="EMBL" id="VSSQ01000259">
    <property type="protein sequence ID" value="MPL88519.1"/>
    <property type="molecule type" value="Genomic_DNA"/>
</dbReference>
<feature type="transmembrane region" description="Helical" evidence="6">
    <location>
        <begin position="201"/>
        <end position="223"/>
    </location>
</feature>
<evidence type="ECO:0000256" key="4">
    <source>
        <dbReference type="ARBA" id="ARBA00022989"/>
    </source>
</evidence>
<feature type="transmembrane region" description="Helical" evidence="6">
    <location>
        <begin position="276"/>
        <end position="294"/>
    </location>
</feature>
<name>A0A644VAY1_9ZZZZ</name>
<feature type="transmembrane region" description="Helical" evidence="6">
    <location>
        <begin position="345"/>
        <end position="364"/>
    </location>
</feature>
<dbReference type="Pfam" id="PF13440">
    <property type="entry name" value="Polysacc_synt_3"/>
    <property type="match status" value="1"/>
</dbReference>
<dbReference type="GO" id="GO:0005886">
    <property type="term" value="C:plasma membrane"/>
    <property type="evidence" value="ECO:0007669"/>
    <property type="project" value="UniProtKB-SubCell"/>
</dbReference>
<keyword evidence="3 6" id="KW-0812">Transmembrane</keyword>
<evidence type="ECO:0000256" key="3">
    <source>
        <dbReference type="ARBA" id="ARBA00022692"/>
    </source>
</evidence>
<feature type="transmembrane region" description="Helical" evidence="6">
    <location>
        <begin position="133"/>
        <end position="152"/>
    </location>
</feature>
<evidence type="ECO:0000313" key="7">
    <source>
        <dbReference type="EMBL" id="MPL88519.1"/>
    </source>
</evidence>
<comment type="subcellular location">
    <subcellularLocation>
        <location evidence="1">Cell membrane</location>
        <topology evidence="1">Multi-pass membrane protein</topology>
    </subcellularLocation>
</comment>
<accession>A0A644VAY1</accession>
<dbReference type="AlphaFoldDB" id="A0A644VAY1"/>
<proteinExistence type="predicted"/>
<evidence type="ECO:0000256" key="2">
    <source>
        <dbReference type="ARBA" id="ARBA00022475"/>
    </source>
</evidence>
<organism evidence="7">
    <name type="scientific">bioreactor metagenome</name>
    <dbReference type="NCBI Taxonomy" id="1076179"/>
    <lineage>
        <taxon>unclassified sequences</taxon>
        <taxon>metagenomes</taxon>
        <taxon>ecological metagenomes</taxon>
    </lineage>
</organism>
<feature type="transmembrane region" description="Helical" evidence="6">
    <location>
        <begin position="158"/>
        <end position="180"/>
    </location>
</feature>
<dbReference type="PANTHER" id="PTHR30250">
    <property type="entry name" value="PST FAMILY PREDICTED COLANIC ACID TRANSPORTER"/>
    <property type="match status" value="1"/>
</dbReference>
<keyword evidence="4 6" id="KW-1133">Transmembrane helix</keyword>
<feature type="transmembrane region" description="Helical" evidence="6">
    <location>
        <begin position="103"/>
        <end position="121"/>
    </location>
</feature>
<evidence type="ECO:0000256" key="5">
    <source>
        <dbReference type="ARBA" id="ARBA00023136"/>
    </source>
</evidence>
<sequence length="418" mass="46257">MIRKILSTTAARLLIASANLGIVWLAARTLGAEGMGTISLFILGISIVQMISAMVGGSALVYLVPRYPVVQLLLPSWLWAVFVSLSGSYLLCLFGLIPGELTPALAAVSLLQSLFSINQNIQLGQEKVLQYNIAAVLQTVTVLITLIILFEIFRQQTIQSYITALFISYSLGILLSFTGITRGKERVKRWNPELFREIFRFGGYLQAASFMQLFNYRLSYYIIEKYFDRATLGVFSIGVQISESVWIISKSIALVQYARISNSKDSLYTRNLTLGFIKFTALFTTLIAGILLMLPSEFFVLIFQSDFSNVNKVILSLSAGIIAVAVSLMFSHYFSGSGKPWHNTVSSGIGLIFTFILGFTLIPAMGITGAGITASVSYTAGMTYQLLIFKKVAECKWQDFLIKKEDIMQVADILRGRT</sequence>
<feature type="transmembrane region" description="Helical" evidence="6">
    <location>
        <begin position="41"/>
        <end position="64"/>
    </location>
</feature>
<feature type="transmembrane region" description="Helical" evidence="6">
    <location>
        <begin position="76"/>
        <end position="97"/>
    </location>
</feature>
<evidence type="ECO:0000256" key="1">
    <source>
        <dbReference type="ARBA" id="ARBA00004651"/>
    </source>
</evidence>
<keyword evidence="2" id="KW-1003">Cell membrane</keyword>
<dbReference type="PANTHER" id="PTHR30250:SF11">
    <property type="entry name" value="O-ANTIGEN TRANSPORTER-RELATED"/>
    <property type="match status" value="1"/>
</dbReference>
<dbReference type="InterPro" id="IPR050833">
    <property type="entry name" value="Poly_Biosynth_Transport"/>
</dbReference>
<gene>
    <name evidence="7" type="ORF">SDC9_34542</name>
</gene>